<protein>
    <submittedName>
        <fullName evidence="1">Uncharacterized protein</fullName>
    </submittedName>
</protein>
<reference evidence="1 2" key="1">
    <citation type="journal article" date="2016" name="Nat. Commun.">
        <title>Thousands of microbial genomes shed light on interconnected biogeochemical processes in an aquifer system.</title>
        <authorList>
            <person name="Anantharaman K."/>
            <person name="Brown C.T."/>
            <person name="Hug L.A."/>
            <person name="Sharon I."/>
            <person name="Castelle C.J."/>
            <person name="Probst A.J."/>
            <person name="Thomas B.C."/>
            <person name="Singh A."/>
            <person name="Wilkins M.J."/>
            <person name="Karaoz U."/>
            <person name="Brodie E.L."/>
            <person name="Williams K.H."/>
            <person name="Hubbard S.S."/>
            <person name="Banfield J.F."/>
        </authorList>
    </citation>
    <scope>NUCLEOTIDE SEQUENCE [LARGE SCALE GENOMIC DNA]</scope>
</reference>
<dbReference type="EMBL" id="MFIW01000060">
    <property type="protein sequence ID" value="OGF97753.1"/>
    <property type="molecule type" value="Genomic_DNA"/>
</dbReference>
<gene>
    <name evidence="1" type="ORF">A2Z06_01745</name>
</gene>
<dbReference type="Proteomes" id="UP000179034">
    <property type="component" value="Unassembled WGS sequence"/>
</dbReference>
<dbReference type="AlphaFoldDB" id="A0A1F5YC83"/>
<sequence>MLLTMRNEIGNRTAPQERQNGDTLQVLSKNGVEFYVLNRMGQRRQKAWRMIDAACGLGEELKCFNDCEGFNNKVCCVEGNFRQIDYNMAKALAKIVPCVVGCRLRFGALGDQDANEVRTILN</sequence>
<comment type="caution">
    <text evidence="1">The sequence shown here is derived from an EMBL/GenBank/DDBJ whole genome shotgun (WGS) entry which is preliminary data.</text>
</comment>
<evidence type="ECO:0000313" key="2">
    <source>
        <dbReference type="Proteomes" id="UP000179034"/>
    </source>
</evidence>
<name>A0A1F5YC83_9BACT</name>
<proteinExistence type="predicted"/>
<accession>A0A1F5YC83</accession>
<evidence type="ECO:0000313" key="1">
    <source>
        <dbReference type="EMBL" id="OGF97753.1"/>
    </source>
</evidence>
<organism evidence="1 2">
    <name type="scientific">Candidatus Glassbacteria bacterium RBG_16_58_8</name>
    <dbReference type="NCBI Taxonomy" id="1817866"/>
    <lineage>
        <taxon>Bacteria</taxon>
        <taxon>Candidatus Glassiibacteriota</taxon>
    </lineage>
</organism>